<accession>A0AAD6C532</accession>
<reference evidence="2" key="2">
    <citation type="journal article" date="2023" name="IMA Fungus">
        <title>Comparative genomic study of the Penicillium genus elucidates a diverse pangenome and 15 lateral gene transfer events.</title>
        <authorList>
            <person name="Petersen C."/>
            <person name="Sorensen T."/>
            <person name="Nielsen M.R."/>
            <person name="Sondergaard T.E."/>
            <person name="Sorensen J.L."/>
            <person name="Fitzpatrick D.A."/>
            <person name="Frisvad J.C."/>
            <person name="Nielsen K.L."/>
        </authorList>
    </citation>
    <scope>NUCLEOTIDE SEQUENCE</scope>
    <source>
        <strain evidence="2">IBT 16125</strain>
    </source>
</reference>
<sequence>MGDDDTSTVYAAELHGIEMALNLALESTVPWVTQAKNGIVVFADSQAALKALRQPRMPSGQVYLEGEWLATNVSIDTQKRQPWNRKGHRTQIIAAAKRSIRRKAKAEWERSWTTEKTSRPTKRLVELPTEKTLEYWSDLRKATASILMQLHTGRIGLTAYLHRINRREPARCSCDLGNQTVSHILLEYPLLQDERNWMRNALSERGVASRLDELLIRPEASAIVAEFMIRIVLSSRPNGFRGRKRRRKIMTPQDSVTEGEGWRP</sequence>
<dbReference type="EMBL" id="JAPVEA010000006">
    <property type="protein sequence ID" value="KAJ5449849.1"/>
    <property type="molecule type" value="Genomic_DNA"/>
</dbReference>
<gene>
    <name evidence="2" type="ORF">N7458_006298</name>
</gene>
<dbReference type="Proteomes" id="UP001213681">
    <property type="component" value="Unassembled WGS sequence"/>
</dbReference>
<dbReference type="AlphaFoldDB" id="A0AAD6C532"/>
<name>A0AAD6C532_9EURO</name>
<dbReference type="RefSeq" id="XP_056765384.1">
    <property type="nucleotide sequence ID" value="XM_056909680.1"/>
</dbReference>
<keyword evidence="3" id="KW-1185">Reference proteome</keyword>
<evidence type="ECO:0000256" key="1">
    <source>
        <dbReference type="SAM" id="MobiDB-lite"/>
    </source>
</evidence>
<comment type="caution">
    <text evidence="2">The sequence shown here is derived from an EMBL/GenBank/DDBJ whole genome shotgun (WGS) entry which is preliminary data.</text>
</comment>
<feature type="region of interest" description="Disordered" evidence="1">
    <location>
        <begin position="242"/>
        <end position="264"/>
    </location>
</feature>
<organism evidence="2 3">
    <name type="scientific">Penicillium daleae</name>
    <dbReference type="NCBI Taxonomy" id="63821"/>
    <lineage>
        <taxon>Eukaryota</taxon>
        <taxon>Fungi</taxon>
        <taxon>Dikarya</taxon>
        <taxon>Ascomycota</taxon>
        <taxon>Pezizomycotina</taxon>
        <taxon>Eurotiomycetes</taxon>
        <taxon>Eurotiomycetidae</taxon>
        <taxon>Eurotiales</taxon>
        <taxon>Aspergillaceae</taxon>
        <taxon>Penicillium</taxon>
    </lineage>
</organism>
<evidence type="ECO:0000313" key="3">
    <source>
        <dbReference type="Proteomes" id="UP001213681"/>
    </source>
</evidence>
<protein>
    <recommendedName>
        <fullName evidence="4">RNase H type-1 domain-containing protein</fullName>
    </recommendedName>
</protein>
<evidence type="ECO:0000313" key="2">
    <source>
        <dbReference type="EMBL" id="KAJ5449849.1"/>
    </source>
</evidence>
<evidence type="ECO:0008006" key="4">
    <source>
        <dbReference type="Google" id="ProtNLM"/>
    </source>
</evidence>
<dbReference type="GeneID" id="81599923"/>
<proteinExistence type="predicted"/>
<reference evidence="2" key="1">
    <citation type="submission" date="2022-12" db="EMBL/GenBank/DDBJ databases">
        <authorList>
            <person name="Petersen C."/>
        </authorList>
    </citation>
    <scope>NUCLEOTIDE SEQUENCE</scope>
    <source>
        <strain evidence="2">IBT 16125</strain>
    </source>
</reference>